<dbReference type="Pfam" id="PF13487">
    <property type="entry name" value="HD_5"/>
    <property type="match status" value="1"/>
</dbReference>
<dbReference type="GeneID" id="96777737"/>
<dbReference type="InterPro" id="IPR003607">
    <property type="entry name" value="HD/PDEase_dom"/>
</dbReference>
<evidence type="ECO:0000313" key="3">
    <source>
        <dbReference type="Proteomes" id="UP000433181"/>
    </source>
</evidence>
<dbReference type="EMBL" id="VUNR01000003">
    <property type="protein sequence ID" value="MSU07818.1"/>
    <property type="molecule type" value="Genomic_DNA"/>
</dbReference>
<evidence type="ECO:0000313" key="2">
    <source>
        <dbReference type="EMBL" id="MSU07818.1"/>
    </source>
</evidence>
<proteinExistence type="predicted"/>
<name>A0A6I2U8U8_9FIRM</name>
<dbReference type="InterPro" id="IPR037522">
    <property type="entry name" value="HD_GYP_dom"/>
</dbReference>
<dbReference type="SMART" id="SM00471">
    <property type="entry name" value="HDc"/>
    <property type="match status" value="1"/>
</dbReference>
<organism evidence="2 3">
    <name type="scientific">Anaerovibrio slackiae</name>
    <dbReference type="NCBI Taxonomy" id="2652309"/>
    <lineage>
        <taxon>Bacteria</taxon>
        <taxon>Bacillati</taxon>
        <taxon>Bacillota</taxon>
        <taxon>Negativicutes</taxon>
        <taxon>Selenomonadales</taxon>
        <taxon>Selenomonadaceae</taxon>
        <taxon>Anaerovibrio</taxon>
    </lineage>
</organism>
<dbReference type="RefSeq" id="WP_154405727.1">
    <property type="nucleotide sequence ID" value="NZ_VUNR01000003.1"/>
</dbReference>
<gene>
    <name evidence="2" type="ORF">FYJ84_02295</name>
</gene>
<keyword evidence="3" id="KW-1185">Reference proteome</keyword>
<evidence type="ECO:0000259" key="1">
    <source>
        <dbReference type="PROSITE" id="PS51832"/>
    </source>
</evidence>
<sequence length="379" mass="42572">MIRLPITRLRDGMVTAQSIYNSEGASYLTRGTKLNQQYIDRLRKIGISSVTITSLDPDMPLPLPEDIIQEDTRVTAIHQVYDTYARIQQAKDMEIPPLLSASESIIADLIQKPDNLVQMTDIRLYDDYTFAHSVNVAALSAMLGLLCHFTKSDLITLTMGALLHDIGKLKVNLKILNKPGALTDEEFKTIHLHPEWGWQRLRELTGTDLDVSAIANIAYQHHEHLDGSGYPRHLTDDSISDFSKIVAIADVYDALTTQRPYKKAYPPHIAYKIMTKCSGKQFDPPLLKLFFDHVALYPIGTVLKTAMGYGIVKDVHIGMTRYPRLILFADNSNQLLPTPITIETTDHDSDFITSVVDGNDFGALCFRLKFNPASLLMQE</sequence>
<dbReference type="AlphaFoldDB" id="A0A6I2U8U8"/>
<dbReference type="Proteomes" id="UP000433181">
    <property type="component" value="Unassembled WGS sequence"/>
</dbReference>
<dbReference type="CDD" id="cd00077">
    <property type="entry name" value="HDc"/>
    <property type="match status" value="1"/>
</dbReference>
<protein>
    <submittedName>
        <fullName evidence="2">HD-GYP domain-containing protein</fullName>
    </submittedName>
</protein>
<feature type="domain" description="HD-GYP" evidence="1">
    <location>
        <begin position="107"/>
        <end position="306"/>
    </location>
</feature>
<comment type="caution">
    <text evidence="2">The sequence shown here is derived from an EMBL/GenBank/DDBJ whole genome shotgun (WGS) entry which is preliminary data.</text>
</comment>
<dbReference type="PANTHER" id="PTHR43155:SF2">
    <property type="entry name" value="CYCLIC DI-GMP PHOSPHODIESTERASE PA4108"/>
    <property type="match status" value="1"/>
</dbReference>
<dbReference type="SUPFAM" id="SSF109604">
    <property type="entry name" value="HD-domain/PDEase-like"/>
    <property type="match status" value="1"/>
</dbReference>
<reference evidence="2 3" key="1">
    <citation type="submission" date="2019-08" db="EMBL/GenBank/DDBJ databases">
        <title>In-depth cultivation of the pig gut microbiome towards novel bacterial diversity and tailored functional studies.</title>
        <authorList>
            <person name="Wylensek D."/>
            <person name="Hitch T.C.A."/>
            <person name="Clavel T."/>
        </authorList>
    </citation>
    <scope>NUCLEOTIDE SEQUENCE [LARGE SCALE GENOMIC DNA]</scope>
    <source>
        <strain evidence="2 3">WCA-693-APC-5D-A</strain>
    </source>
</reference>
<dbReference type="PROSITE" id="PS51832">
    <property type="entry name" value="HD_GYP"/>
    <property type="match status" value="1"/>
</dbReference>
<dbReference type="PANTHER" id="PTHR43155">
    <property type="entry name" value="CYCLIC DI-GMP PHOSPHODIESTERASE PA4108-RELATED"/>
    <property type="match status" value="1"/>
</dbReference>
<dbReference type="Gene3D" id="1.10.3210.10">
    <property type="entry name" value="Hypothetical protein af1432"/>
    <property type="match status" value="1"/>
</dbReference>
<accession>A0A6I2U8U8</accession>